<evidence type="ECO:0000259" key="8">
    <source>
        <dbReference type="Pfam" id="PF23559"/>
    </source>
</evidence>
<dbReference type="Proteomes" id="UP000000763">
    <property type="component" value="Chromosome 4"/>
</dbReference>
<reference evidence="10" key="2">
    <citation type="journal article" date="2008" name="Nucleic Acids Res.">
        <title>The rice annotation project database (RAP-DB): 2008 update.</title>
        <authorList>
            <consortium name="The rice annotation project (RAP)"/>
        </authorList>
    </citation>
    <scope>GENOME REANNOTATION</scope>
    <source>
        <strain evidence="10">cv. Nipponbare</strain>
    </source>
</reference>
<dbReference type="SUPFAM" id="SSF52540">
    <property type="entry name" value="P-loop containing nucleoside triphosphate hydrolases"/>
    <property type="match status" value="1"/>
</dbReference>
<evidence type="ECO:0000256" key="3">
    <source>
        <dbReference type="ARBA" id="ARBA00022737"/>
    </source>
</evidence>
<dbReference type="Gene3D" id="1.10.8.430">
    <property type="entry name" value="Helical domain of apoptotic protease-activating factors"/>
    <property type="match status" value="1"/>
</dbReference>
<evidence type="ECO:0000256" key="4">
    <source>
        <dbReference type="ARBA" id="ARBA00022741"/>
    </source>
</evidence>
<dbReference type="InterPro" id="IPR042197">
    <property type="entry name" value="Apaf_helical"/>
</dbReference>
<sequence>MHDLIDRLEWHSHKETEAGHLRQIKDVVYDAEDLLDEYNYYALKVKVKASKNLGQDHLHEPFLEFLGNVNFSGKFRKVMEIQERLKHVFDQSNSLGLHKTPKKFDKIVRPETCHVLDEPDEIFGREKELEDLKQKLRVRGHKRGRPVACNTTAEARRTELLVLPIVGMGGVGKTTMAQQICVDGVVRNHFNNCIIWICVSDEFEVNRLTRDVLKSLGVKLQDSDTRDTLMVNLRDSVKSKKFLLVLDDMWDDVLKDEKGWRTFHRTLSNGLEGSMILVTTRSSKVANLVSNSNHYELKGLQHGVFWNFFKLCAFGSVQSWSNSCRNRPELERIGEAILPKLKGSPLAAKTLGHLLKSNLSIEHWEDILKSELWRLEQEETDILPALRLSYVYLPQDIKRCFSICAMYPKDHKFEKDFLADISVAQGYVELENAPSCFDDLLNRSFFQKAAGEHGTYVIHDLMHDTAQLVSKDECFIIQHVSDLAKIPSKVRHLSIFTTENISCAELVNICTHNKKLRSLVCNESYRSGKHFAPVIDCLFKELLNIRVLIFNLSTVRKFFFAGNSEKVT</sequence>
<dbReference type="AlphaFoldDB" id="Q7XVL3"/>
<dbReference type="InterPro" id="IPR027417">
    <property type="entry name" value="P-loop_NTPase"/>
</dbReference>
<dbReference type="Gene3D" id="3.40.50.300">
    <property type="entry name" value="P-loop containing nucleotide triphosphate hydrolases"/>
    <property type="match status" value="1"/>
</dbReference>
<comment type="similarity">
    <text evidence="1">Belongs to the disease resistance NB-LRR family.</text>
</comment>
<dbReference type="Pfam" id="PF23559">
    <property type="entry name" value="WHD_DRP"/>
    <property type="match status" value="1"/>
</dbReference>
<reference evidence="10" key="1">
    <citation type="journal article" date="2005" name="Nature">
        <title>The map-based sequence of the rice genome.</title>
        <authorList>
            <consortium name="International rice genome sequencing project (IRGSP)"/>
            <person name="Matsumoto T."/>
            <person name="Wu J."/>
            <person name="Kanamori H."/>
            <person name="Katayose Y."/>
            <person name="Fujisawa M."/>
            <person name="Namiki N."/>
            <person name="Mizuno H."/>
            <person name="Yamamoto K."/>
            <person name="Antonio B.A."/>
            <person name="Baba T."/>
            <person name="Sakata K."/>
            <person name="Nagamura Y."/>
            <person name="Aoki H."/>
            <person name="Arikawa K."/>
            <person name="Arita K."/>
            <person name="Bito T."/>
            <person name="Chiden Y."/>
            <person name="Fujitsuka N."/>
            <person name="Fukunaka R."/>
            <person name="Hamada M."/>
            <person name="Harada C."/>
            <person name="Hayashi A."/>
            <person name="Hijishita S."/>
            <person name="Honda M."/>
            <person name="Hosokawa S."/>
            <person name="Ichikawa Y."/>
            <person name="Idonuma A."/>
            <person name="Iijima M."/>
            <person name="Ikeda M."/>
            <person name="Ikeno M."/>
            <person name="Ito K."/>
            <person name="Ito S."/>
            <person name="Ito T."/>
            <person name="Ito Y."/>
            <person name="Ito Y."/>
            <person name="Iwabuchi A."/>
            <person name="Kamiya K."/>
            <person name="Karasawa W."/>
            <person name="Kurita K."/>
            <person name="Katagiri S."/>
            <person name="Kikuta A."/>
            <person name="Kobayashi H."/>
            <person name="Kobayashi N."/>
            <person name="Machita K."/>
            <person name="Maehara T."/>
            <person name="Masukawa M."/>
            <person name="Mizubayashi T."/>
            <person name="Mukai Y."/>
            <person name="Nagasaki H."/>
            <person name="Nagata Y."/>
            <person name="Naito S."/>
            <person name="Nakashima M."/>
            <person name="Nakama Y."/>
            <person name="Nakamichi Y."/>
            <person name="Nakamura M."/>
            <person name="Meguro A."/>
            <person name="Negishi M."/>
            <person name="Ohta I."/>
            <person name="Ohta T."/>
            <person name="Okamoto M."/>
            <person name="Ono N."/>
            <person name="Saji S."/>
            <person name="Sakaguchi M."/>
            <person name="Sakai K."/>
            <person name="Shibata M."/>
            <person name="Shimokawa T."/>
            <person name="Song J."/>
            <person name="Takazaki Y."/>
            <person name="Terasawa K."/>
            <person name="Tsugane M."/>
            <person name="Tsuji K."/>
            <person name="Ueda S."/>
            <person name="Waki K."/>
            <person name="Yamagata H."/>
            <person name="Yamamoto M."/>
            <person name="Yamamoto S."/>
            <person name="Yamane H."/>
            <person name="Yoshiki S."/>
            <person name="Yoshihara R."/>
            <person name="Yukawa K."/>
            <person name="Zhong H."/>
            <person name="Yano M."/>
            <person name="Yuan Q."/>
            <person name="Ouyang S."/>
            <person name="Liu J."/>
            <person name="Jones K.M."/>
            <person name="Gansberger K."/>
            <person name="Moffat K."/>
            <person name="Hill J."/>
            <person name="Bera J."/>
            <person name="Fadrosh D."/>
            <person name="Jin S."/>
            <person name="Johri S."/>
            <person name="Kim M."/>
            <person name="Overton L."/>
            <person name="Reardon M."/>
            <person name="Tsitrin T."/>
            <person name="Vuong H."/>
            <person name="Weaver B."/>
            <person name="Ciecko A."/>
            <person name="Tallon L."/>
            <person name="Jackson J."/>
            <person name="Pai G."/>
            <person name="Aken S.V."/>
            <person name="Utterback T."/>
            <person name="Reidmuller S."/>
            <person name="Feldblyum T."/>
            <person name="Hsiao J."/>
            <person name="Zismann V."/>
            <person name="Iobst S."/>
            <person name="de Vazeille A.R."/>
            <person name="Buell C.R."/>
            <person name="Ying K."/>
            <person name="Li Y."/>
            <person name="Lu T."/>
            <person name="Huang Y."/>
            <person name="Zhao Q."/>
            <person name="Feng Q."/>
            <person name="Zhang L."/>
            <person name="Zhu J."/>
            <person name="Weng Q."/>
            <person name="Mu J."/>
            <person name="Lu Y."/>
            <person name="Fan D."/>
            <person name="Liu Y."/>
            <person name="Guan J."/>
            <person name="Zhang Y."/>
            <person name="Yu S."/>
            <person name="Liu X."/>
            <person name="Zhang Y."/>
            <person name="Hong G."/>
            <person name="Han B."/>
            <person name="Choisne N."/>
            <person name="Demange N."/>
            <person name="Orjeda G."/>
            <person name="Samain S."/>
            <person name="Cattolico L."/>
            <person name="Pelletier E."/>
            <person name="Couloux A."/>
            <person name="Segurens B."/>
            <person name="Wincker P."/>
            <person name="D'Hont A."/>
            <person name="Scarpelli C."/>
            <person name="Weissenbach J."/>
            <person name="Salanoubat M."/>
            <person name="Quetier F."/>
            <person name="Yu Y."/>
            <person name="Kim H.R."/>
            <person name="Rambo T."/>
            <person name="Currie J."/>
            <person name="Collura K."/>
            <person name="Luo M."/>
            <person name="Yang T."/>
            <person name="Ammiraju J.S.S."/>
            <person name="Engler F."/>
            <person name="Soderlund C."/>
            <person name="Wing R.A."/>
            <person name="Palmer L.E."/>
            <person name="de la Bastide M."/>
            <person name="Spiegel L."/>
            <person name="Nascimento L."/>
            <person name="Zutavern T."/>
            <person name="O'Shaughnessy A."/>
            <person name="Dike S."/>
            <person name="Dedhia N."/>
            <person name="Preston R."/>
            <person name="Balija V."/>
            <person name="McCombie W.R."/>
            <person name="Chow T."/>
            <person name="Chen H."/>
            <person name="Chung M."/>
            <person name="Chen C."/>
            <person name="Shaw J."/>
            <person name="Wu H."/>
            <person name="Hsiao K."/>
            <person name="Chao Y."/>
            <person name="Chu M."/>
            <person name="Cheng C."/>
            <person name="Hour A."/>
            <person name="Lee P."/>
            <person name="Lin S."/>
            <person name="Lin Y."/>
            <person name="Liou J."/>
            <person name="Liu S."/>
            <person name="Hsing Y."/>
            <person name="Raghuvanshi S."/>
            <person name="Mohanty A."/>
            <person name="Bharti A.K."/>
            <person name="Gaur A."/>
            <person name="Gupta V."/>
            <person name="Kumar D."/>
            <person name="Ravi V."/>
            <person name="Vij S."/>
            <person name="Kapur A."/>
            <person name="Khurana P."/>
            <person name="Khurana P."/>
            <person name="Khurana J.P."/>
            <person name="Tyagi A.K."/>
            <person name="Gaikwad K."/>
            <person name="Singh A."/>
            <person name="Dalal V."/>
            <person name="Srivastava S."/>
            <person name="Dixit A."/>
            <person name="Pal A.K."/>
            <person name="Ghazi I.A."/>
            <person name="Yadav M."/>
            <person name="Pandit A."/>
            <person name="Bhargava A."/>
            <person name="Sureshbabu K."/>
            <person name="Batra K."/>
            <person name="Sharma T.R."/>
            <person name="Mohapatra T."/>
            <person name="Singh N.K."/>
            <person name="Messing J."/>
            <person name="Nelson A.B."/>
            <person name="Fuks G."/>
            <person name="Kavchok S."/>
            <person name="Keizer G."/>
            <person name="Linton E."/>
            <person name="Llaca V."/>
            <person name="Song R."/>
            <person name="Tanyolac B."/>
            <person name="Young S."/>
            <person name="Ho-Il K."/>
            <person name="Hahn J.H."/>
            <person name="Sangsakoo G."/>
            <person name="Vanavichit A."/>
            <person name="de Mattos Luiz.A.T."/>
            <person name="Zimmer P.D."/>
            <person name="Malone G."/>
            <person name="Dellagostin O."/>
            <person name="de Oliveira A.C."/>
            <person name="Bevan M."/>
            <person name="Bancroft I."/>
            <person name="Minx P."/>
            <person name="Cordum H."/>
            <person name="Wilson R."/>
            <person name="Cheng Z."/>
            <person name="Jin W."/>
            <person name="Jiang J."/>
            <person name="Leong S.A."/>
            <person name="Iwama H."/>
            <person name="Gojobori T."/>
            <person name="Itoh T."/>
            <person name="Niimura Y."/>
            <person name="Fujii Y."/>
            <person name="Habara T."/>
            <person name="Sakai H."/>
            <person name="Sato Y."/>
            <person name="Wilson G."/>
            <person name="Kumar K."/>
            <person name="McCouch S."/>
            <person name="Juretic N."/>
            <person name="Hoen D."/>
            <person name="Wright S."/>
            <person name="Bruskiewich R."/>
            <person name="Bureau T."/>
            <person name="Miyao A."/>
            <person name="Hirochika H."/>
            <person name="Nishikawa T."/>
            <person name="Kadowaki K."/>
            <person name="Sugiura M."/>
            <person name="Burr B."/>
            <person name="Sasaki T."/>
        </authorList>
    </citation>
    <scope>NUCLEOTIDE SEQUENCE [LARGE SCALE GENOMIC DNA]</scope>
    <source>
        <strain evidence="10">cv. Nipponbare</strain>
    </source>
</reference>
<evidence type="ECO:0000256" key="5">
    <source>
        <dbReference type="ARBA" id="ARBA00022821"/>
    </source>
</evidence>
<dbReference type="InterPro" id="IPR036388">
    <property type="entry name" value="WH-like_DNA-bd_sf"/>
</dbReference>
<name>Q7XVL3_ORYSJ</name>
<gene>
    <name evidence="9" type="primary">OSJNBa0069D17.15</name>
</gene>
<protein>
    <submittedName>
        <fullName evidence="9">OSJNBa0069D17.15 protein</fullName>
    </submittedName>
</protein>
<feature type="domain" description="Disease resistance N-terminal" evidence="7">
    <location>
        <begin position="15"/>
        <end position="51"/>
    </location>
</feature>
<feature type="domain" description="Disease resistance protein winged helix" evidence="8">
    <location>
        <begin position="406"/>
        <end position="464"/>
    </location>
</feature>
<organism evidence="9 10">
    <name type="scientific">Oryza sativa subsp. japonica</name>
    <name type="common">Rice</name>
    <dbReference type="NCBI Taxonomy" id="39947"/>
    <lineage>
        <taxon>Eukaryota</taxon>
        <taxon>Viridiplantae</taxon>
        <taxon>Streptophyta</taxon>
        <taxon>Embryophyta</taxon>
        <taxon>Tracheophyta</taxon>
        <taxon>Spermatophyta</taxon>
        <taxon>Magnoliopsida</taxon>
        <taxon>Liliopsida</taxon>
        <taxon>Poales</taxon>
        <taxon>Poaceae</taxon>
        <taxon>BOP clade</taxon>
        <taxon>Oryzoideae</taxon>
        <taxon>Oryzeae</taxon>
        <taxon>Oryzinae</taxon>
        <taxon>Oryza</taxon>
        <taxon>Oryza sativa</taxon>
    </lineage>
</organism>
<dbReference type="GO" id="GO:0043531">
    <property type="term" value="F:ADP binding"/>
    <property type="evidence" value="ECO:0007669"/>
    <property type="project" value="InterPro"/>
</dbReference>
<keyword evidence="2" id="KW-0433">Leucine-rich repeat</keyword>
<keyword evidence="5" id="KW-0611">Plant defense</keyword>
<evidence type="ECO:0000259" key="7">
    <source>
        <dbReference type="Pfam" id="PF18052"/>
    </source>
</evidence>
<dbReference type="InterPro" id="IPR044974">
    <property type="entry name" value="Disease_R_plants"/>
</dbReference>
<dbReference type="Pfam" id="PF18052">
    <property type="entry name" value="Rx_N"/>
    <property type="match status" value="1"/>
</dbReference>
<dbReference type="GO" id="GO:0006952">
    <property type="term" value="P:defense response"/>
    <property type="evidence" value="ECO:0007669"/>
    <property type="project" value="UniProtKB-KW"/>
</dbReference>
<evidence type="ECO:0000259" key="6">
    <source>
        <dbReference type="Pfam" id="PF00931"/>
    </source>
</evidence>
<feature type="domain" description="NB-ARC" evidence="6">
    <location>
        <begin position="159"/>
        <end position="314"/>
    </location>
</feature>
<dbReference type="InterPro" id="IPR041118">
    <property type="entry name" value="Rx_N"/>
</dbReference>
<keyword evidence="4" id="KW-0547">Nucleotide-binding</keyword>
<dbReference type="EMBL" id="AL662979">
    <property type="protein sequence ID" value="CAD40564.2"/>
    <property type="molecule type" value="Genomic_DNA"/>
</dbReference>
<evidence type="ECO:0000256" key="1">
    <source>
        <dbReference type="ARBA" id="ARBA00008894"/>
    </source>
</evidence>
<dbReference type="InterPro" id="IPR002182">
    <property type="entry name" value="NB-ARC"/>
</dbReference>
<dbReference type="PRINTS" id="PR00364">
    <property type="entry name" value="DISEASERSIST"/>
</dbReference>
<accession>Q7XVL3</accession>
<evidence type="ECO:0000256" key="2">
    <source>
        <dbReference type="ARBA" id="ARBA00022614"/>
    </source>
</evidence>
<dbReference type="Gene3D" id="1.10.10.10">
    <property type="entry name" value="Winged helix-like DNA-binding domain superfamily/Winged helix DNA-binding domain"/>
    <property type="match status" value="1"/>
</dbReference>
<proteinExistence type="inferred from homology"/>
<dbReference type="PANTHER" id="PTHR23155">
    <property type="entry name" value="DISEASE RESISTANCE PROTEIN RP"/>
    <property type="match status" value="1"/>
</dbReference>
<evidence type="ECO:0000313" key="10">
    <source>
        <dbReference type="Proteomes" id="UP000000763"/>
    </source>
</evidence>
<dbReference type="PANTHER" id="PTHR23155:SF1237">
    <property type="entry name" value="OS09G0365000 PROTEIN"/>
    <property type="match status" value="1"/>
</dbReference>
<dbReference type="InterPro" id="IPR058922">
    <property type="entry name" value="WHD_DRP"/>
</dbReference>
<evidence type="ECO:0000313" key="9">
    <source>
        <dbReference type="EMBL" id="CAD40564.2"/>
    </source>
</evidence>
<dbReference type="Pfam" id="PF00931">
    <property type="entry name" value="NB-ARC"/>
    <property type="match status" value="1"/>
</dbReference>
<keyword evidence="3" id="KW-0677">Repeat</keyword>